<protein>
    <submittedName>
        <fullName evidence="2">HXXEE domain-containing protein</fullName>
    </submittedName>
</protein>
<reference evidence="2 3" key="1">
    <citation type="submission" date="2020-08" db="EMBL/GenBank/DDBJ databases">
        <title>Cohnella phylogeny.</title>
        <authorList>
            <person name="Dunlap C."/>
        </authorList>
    </citation>
    <scope>NUCLEOTIDE SEQUENCE [LARGE SCALE GENOMIC DNA]</scope>
    <source>
        <strain evidence="2 3">DSM 103658</strain>
    </source>
</reference>
<organism evidence="2 3">
    <name type="scientific">Cohnella lubricantis</name>
    <dbReference type="NCBI Taxonomy" id="2163172"/>
    <lineage>
        <taxon>Bacteria</taxon>
        <taxon>Bacillati</taxon>
        <taxon>Bacillota</taxon>
        <taxon>Bacilli</taxon>
        <taxon>Bacillales</taxon>
        <taxon>Paenibacillaceae</taxon>
        <taxon>Cohnella</taxon>
    </lineage>
</organism>
<feature type="transmembrane region" description="Helical" evidence="1">
    <location>
        <begin position="95"/>
        <end position="118"/>
    </location>
</feature>
<dbReference type="AlphaFoldDB" id="A0A841TA67"/>
<keyword evidence="1" id="KW-1133">Transmembrane helix</keyword>
<evidence type="ECO:0000256" key="1">
    <source>
        <dbReference type="SAM" id="Phobius"/>
    </source>
</evidence>
<evidence type="ECO:0000313" key="2">
    <source>
        <dbReference type="EMBL" id="MBB6678194.1"/>
    </source>
</evidence>
<dbReference type="Proteomes" id="UP000574133">
    <property type="component" value="Unassembled WGS sequence"/>
</dbReference>
<feature type="transmembrane region" description="Helical" evidence="1">
    <location>
        <begin position="153"/>
        <end position="173"/>
    </location>
</feature>
<sequence length="179" mass="20302">MNGEWLPLEALIWLFPVAFVIHDLEEIITVEKWVASHANTVRSKLPERLADRVLKQFEMTTAQFAVAVLVVFLFVGSSAYLAYQSTSGGPLGTIRPFLVCNLLFFIHLFTHVAQSFYFRSVTPGAVTSVLVVLPYSLLLFRSLFDNRFVDWQMLFECLPFIVLALPVVLFAQWTGKKLA</sequence>
<name>A0A841TA67_9BACL</name>
<accession>A0A841TA67</accession>
<gene>
    <name evidence="2" type="ORF">H4Q31_12875</name>
</gene>
<feature type="transmembrane region" description="Helical" evidence="1">
    <location>
        <begin position="124"/>
        <end position="144"/>
    </location>
</feature>
<dbReference type="Pfam" id="PF13787">
    <property type="entry name" value="HXXEE"/>
    <property type="match status" value="1"/>
</dbReference>
<dbReference type="RefSeq" id="WP_185179464.1">
    <property type="nucleotide sequence ID" value="NZ_CBCSEP010000019.1"/>
</dbReference>
<dbReference type="InterPro" id="IPR025671">
    <property type="entry name" value="HXXEE"/>
</dbReference>
<dbReference type="EMBL" id="JACJVN010000051">
    <property type="protein sequence ID" value="MBB6678194.1"/>
    <property type="molecule type" value="Genomic_DNA"/>
</dbReference>
<proteinExistence type="predicted"/>
<keyword evidence="1" id="KW-0812">Transmembrane</keyword>
<evidence type="ECO:0000313" key="3">
    <source>
        <dbReference type="Proteomes" id="UP000574133"/>
    </source>
</evidence>
<comment type="caution">
    <text evidence="2">The sequence shown here is derived from an EMBL/GenBank/DDBJ whole genome shotgun (WGS) entry which is preliminary data.</text>
</comment>
<feature type="transmembrane region" description="Helical" evidence="1">
    <location>
        <begin position="62"/>
        <end position="83"/>
    </location>
</feature>
<keyword evidence="1" id="KW-0472">Membrane</keyword>
<keyword evidence="3" id="KW-1185">Reference proteome</keyword>